<dbReference type="EMBL" id="JH767576">
    <property type="protein sequence ID" value="EON65744.1"/>
    <property type="molecule type" value="Genomic_DNA"/>
</dbReference>
<dbReference type="Proteomes" id="UP000016924">
    <property type="component" value="Unassembled WGS sequence"/>
</dbReference>
<feature type="region of interest" description="Disordered" evidence="1">
    <location>
        <begin position="146"/>
        <end position="257"/>
    </location>
</feature>
<evidence type="ECO:0000313" key="3">
    <source>
        <dbReference type="Proteomes" id="UP000016924"/>
    </source>
</evidence>
<evidence type="ECO:0000256" key="1">
    <source>
        <dbReference type="SAM" id="MobiDB-lite"/>
    </source>
</evidence>
<evidence type="ECO:0000313" key="2">
    <source>
        <dbReference type="EMBL" id="EON65744.1"/>
    </source>
</evidence>
<proteinExistence type="predicted"/>
<feature type="compositionally biased region" description="Basic and acidic residues" evidence="1">
    <location>
        <begin position="228"/>
        <end position="237"/>
    </location>
</feature>
<sequence>MAEELVCHHEEWEKSLGEKAAVQVPTYGVLLRGVPVKSVDLSKKEAEIGRFCMENQALIGGYTIKNLTWLTKLGEGKKDDTCGHCAETTHGTKECPNKEGKKKCCLCGGNHVAWSNQCEYRKEIERVKAVKAAIQLQPFYPEDLTLSPSVSQRGSAVGSSTPQEFPSLGSTQTPIFTAGSRPTKAATTTRGQKRPRVDLGPARTPGAATGKGKKTTLCGLPVLALDVPKTRQPRDEPTNASSSRTYSTRSKSPLKQA</sequence>
<dbReference type="AlphaFoldDB" id="R7YVB3"/>
<reference evidence="3" key="1">
    <citation type="submission" date="2012-06" db="EMBL/GenBank/DDBJ databases">
        <title>The genome sequence of Coniosporium apollinis CBS 100218.</title>
        <authorList>
            <consortium name="The Broad Institute Genome Sequencing Platform"/>
            <person name="Cuomo C."/>
            <person name="Gorbushina A."/>
            <person name="Noack S."/>
            <person name="Walker B."/>
            <person name="Young S.K."/>
            <person name="Zeng Q."/>
            <person name="Gargeya S."/>
            <person name="Fitzgerald M."/>
            <person name="Haas B."/>
            <person name="Abouelleil A."/>
            <person name="Alvarado L."/>
            <person name="Arachchi H.M."/>
            <person name="Berlin A.M."/>
            <person name="Chapman S.B."/>
            <person name="Goldberg J."/>
            <person name="Griggs A."/>
            <person name="Gujja S."/>
            <person name="Hansen M."/>
            <person name="Howarth C."/>
            <person name="Imamovic A."/>
            <person name="Larimer J."/>
            <person name="McCowan C."/>
            <person name="Montmayeur A."/>
            <person name="Murphy C."/>
            <person name="Neiman D."/>
            <person name="Pearson M."/>
            <person name="Priest M."/>
            <person name="Roberts A."/>
            <person name="Saif S."/>
            <person name="Shea T."/>
            <person name="Sisk P."/>
            <person name="Sykes S."/>
            <person name="Wortman J."/>
            <person name="Nusbaum C."/>
            <person name="Birren B."/>
        </authorList>
    </citation>
    <scope>NUCLEOTIDE SEQUENCE [LARGE SCALE GENOMIC DNA]</scope>
    <source>
        <strain evidence="3">CBS 100218</strain>
    </source>
</reference>
<name>R7YVB3_CONA1</name>
<gene>
    <name evidence="2" type="ORF">W97_04983</name>
</gene>
<accession>R7YVB3</accession>
<keyword evidence="3" id="KW-1185">Reference proteome</keyword>
<feature type="compositionally biased region" description="Low complexity" evidence="1">
    <location>
        <begin position="241"/>
        <end position="251"/>
    </location>
</feature>
<dbReference type="OrthoDB" id="5429923at2759"/>
<dbReference type="RefSeq" id="XP_007781061.1">
    <property type="nucleotide sequence ID" value="XM_007782871.1"/>
</dbReference>
<organism evidence="2 3">
    <name type="scientific">Coniosporium apollinis (strain CBS 100218)</name>
    <name type="common">Rock-inhabiting black yeast</name>
    <dbReference type="NCBI Taxonomy" id="1168221"/>
    <lineage>
        <taxon>Eukaryota</taxon>
        <taxon>Fungi</taxon>
        <taxon>Dikarya</taxon>
        <taxon>Ascomycota</taxon>
        <taxon>Pezizomycotina</taxon>
        <taxon>Dothideomycetes</taxon>
        <taxon>Dothideomycetes incertae sedis</taxon>
        <taxon>Coniosporium</taxon>
    </lineage>
</organism>
<feature type="compositionally biased region" description="Polar residues" evidence="1">
    <location>
        <begin position="146"/>
        <end position="175"/>
    </location>
</feature>
<protein>
    <submittedName>
        <fullName evidence="2">Uncharacterized protein</fullName>
    </submittedName>
</protein>
<dbReference type="HOGENOM" id="CLU_1081886_0_0_1"/>
<dbReference type="GeneID" id="19902294"/>